<protein>
    <recommendedName>
        <fullName evidence="5">Collagen triple helix repeat protein</fullName>
    </recommendedName>
</protein>
<gene>
    <name evidence="3" type="ORF">EZ456_13510</name>
</gene>
<name>A0A4R0PUS6_9SPHI</name>
<feature type="region of interest" description="Disordered" evidence="1">
    <location>
        <begin position="239"/>
        <end position="273"/>
    </location>
</feature>
<evidence type="ECO:0000256" key="2">
    <source>
        <dbReference type="SAM" id="SignalP"/>
    </source>
</evidence>
<dbReference type="OrthoDB" id="8457242at2"/>
<evidence type="ECO:0000313" key="4">
    <source>
        <dbReference type="Proteomes" id="UP000293925"/>
    </source>
</evidence>
<accession>A0A4R0PUS6</accession>
<dbReference type="Proteomes" id="UP000293925">
    <property type="component" value="Unassembled WGS sequence"/>
</dbReference>
<evidence type="ECO:0000313" key="3">
    <source>
        <dbReference type="EMBL" id="TCD26311.1"/>
    </source>
</evidence>
<comment type="caution">
    <text evidence="3">The sequence shown here is derived from an EMBL/GenBank/DDBJ whole genome shotgun (WGS) entry which is preliminary data.</text>
</comment>
<organism evidence="3 4">
    <name type="scientific">Pedobacter psychrodurus</name>
    <dbReference type="NCBI Taxonomy" id="2530456"/>
    <lineage>
        <taxon>Bacteria</taxon>
        <taxon>Pseudomonadati</taxon>
        <taxon>Bacteroidota</taxon>
        <taxon>Sphingobacteriia</taxon>
        <taxon>Sphingobacteriales</taxon>
        <taxon>Sphingobacteriaceae</taxon>
        <taxon>Pedobacter</taxon>
    </lineage>
</organism>
<dbReference type="EMBL" id="SJSO01000010">
    <property type="protein sequence ID" value="TCD26311.1"/>
    <property type="molecule type" value="Genomic_DNA"/>
</dbReference>
<dbReference type="PANTHER" id="PTHR24637:SF421">
    <property type="entry name" value="CUTICLE COLLAGEN DPY-2"/>
    <property type="match status" value="1"/>
</dbReference>
<evidence type="ECO:0008006" key="5">
    <source>
        <dbReference type="Google" id="ProtNLM"/>
    </source>
</evidence>
<proteinExistence type="predicted"/>
<dbReference type="AlphaFoldDB" id="A0A4R0PUS6"/>
<dbReference type="RefSeq" id="WP_131530988.1">
    <property type="nucleotide sequence ID" value="NZ_SJSO01000010.1"/>
</dbReference>
<feature type="signal peptide" evidence="2">
    <location>
        <begin position="1"/>
        <end position="21"/>
    </location>
</feature>
<keyword evidence="4" id="KW-1185">Reference proteome</keyword>
<keyword evidence="2" id="KW-0732">Signal</keyword>
<evidence type="ECO:0000256" key="1">
    <source>
        <dbReference type="SAM" id="MobiDB-lite"/>
    </source>
</evidence>
<sequence>MKNFYAFLIICFIAILFNSCSETGLEGPEGPAGPQGVAGNAGAVGAAGKDGSIIYSGTGTPPAALGANGDYYLDRTTGNLYGPKIAAGWGTPVTLMGIAGANGTNGTNGSNGMNGVNGTNGTNGSTTLSGNGIPSSSAGIAGDYYLDKTNYQLYGPKTGSGWGIPILLRGADGAQGPTGAAGKDGSIIYSGSGVPVATVGANGDYYLDKTTGNLYGPKTAGAWGTPIVLKGTNGINGANGTNGTDGTNGTNGTNGANGTNGTNGTNGSTTLSGNGAPISTVGVLGDYYLDKTNYLLYGPKDNAGWGVPILLRGAAGAQGPTGPAGADGTVIYSGETAPDPGLGKVGDFYISRLPIMIYGPKTALFGWGMGTDLKGADGTNGANGTNGTNGTNGNKILSGGGFPQNTLGNDGDFYIDLTSYVMYGPKTGGAWPFPGTSLKGANGADGNANVVSLETPDNVTFTWNVEGANFNTYALKKHGVSFNDTTSVFNIPAINVAAVSKGIVMVYMRRTEAPGVYSWKQLNYTDLSQTPNQNLIYSYSLRVDATTAKVRISFYNGFGSTFMAYPVDKVRIVIVPQSTTGVLSIKPNNTPLLQAMHQLNLKDADFKTLK</sequence>
<feature type="chain" id="PRO_5020308429" description="Collagen triple helix repeat protein" evidence="2">
    <location>
        <begin position="22"/>
        <end position="610"/>
    </location>
</feature>
<reference evidence="3 4" key="1">
    <citation type="submission" date="2019-02" db="EMBL/GenBank/DDBJ databases">
        <title>Pedobacter sp. RP-3-21 sp. nov., isolated from Arctic soil.</title>
        <authorList>
            <person name="Dahal R.H."/>
        </authorList>
    </citation>
    <scope>NUCLEOTIDE SEQUENCE [LARGE SCALE GENOMIC DNA]</scope>
    <source>
        <strain evidence="3 4">RP-3-21</strain>
    </source>
</reference>
<feature type="region of interest" description="Disordered" evidence="1">
    <location>
        <begin position="106"/>
        <end position="131"/>
    </location>
</feature>
<dbReference type="PANTHER" id="PTHR24637">
    <property type="entry name" value="COLLAGEN"/>
    <property type="match status" value="1"/>
</dbReference>